<keyword evidence="6 12" id="KW-0418">Kinase</keyword>
<comment type="pathway">
    <text evidence="9">Cofactor biosynthesis; tetrahydrofolate biosynthesis; 2-amino-4-hydroxy-6-hydroxymethyl-7,8-dihydropteridine diphosphate from 7,8-dihydroneopterin triphosphate: step 3/4.</text>
</comment>
<dbReference type="InterPro" id="IPR000550">
    <property type="entry name" value="Hppk"/>
</dbReference>
<dbReference type="UniPathway" id="UPA00077">
    <property type="reaction ID" value="UER00154"/>
</dbReference>
<evidence type="ECO:0000256" key="2">
    <source>
        <dbReference type="ARBA" id="ARBA00005051"/>
    </source>
</evidence>
<feature type="region of interest" description="Disordered" evidence="10">
    <location>
        <begin position="131"/>
        <end position="173"/>
    </location>
</feature>
<feature type="compositionally biased region" description="Acidic residues" evidence="10">
    <location>
        <begin position="532"/>
        <end position="543"/>
    </location>
</feature>
<organism evidence="12 13">
    <name type="scientific">Nanchangia anserum</name>
    <dbReference type="NCBI Taxonomy" id="2692125"/>
    <lineage>
        <taxon>Bacteria</taxon>
        <taxon>Bacillati</taxon>
        <taxon>Actinomycetota</taxon>
        <taxon>Actinomycetes</taxon>
        <taxon>Actinomycetales</taxon>
        <taxon>Actinomycetaceae</taxon>
        <taxon>Nanchangia</taxon>
    </lineage>
</organism>
<feature type="compositionally biased region" description="Low complexity" evidence="10">
    <location>
        <begin position="676"/>
        <end position="687"/>
    </location>
</feature>
<evidence type="ECO:0000256" key="5">
    <source>
        <dbReference type="ARBA" id="ARBA00022741"/>
    </source>
</evidence>
<dbReference type="GO" id="GO:0046656">
    <property type="term" value="P:folic acid biosynthetic process"/>
    <property type="evidence" value="ECO:0007669"/>
    <property type="project" value="UniProtKB-UniRule"/>
</dbReference>
<dbReference type="EMBL" id="JACRUO010000001">
    <property type="protein sequence ID" value="MBD3689464.1"/>
    <property type="molecule type" value="Genomic_DNA"/>
</dbReference>
<comment type="pathway">
    <text evidence="2">Cofactor biosynthesis; tetrahydrofolate biosynthesis; 2-amino-4-hydroxy-6-hydroxymethyl-7,8-dihydropteridine diphosphate from 7,8-dihydroneopterin triphosphate: step 4/4.</text>
</comment>
<accession>A0A8I0GG85</accession>
<comment type="function">
    <text evidence="9">Catalyzes the conversion of 7,8-dihydroneopterin to 6-hydroxymethyl-7,8-dihydropterin.</text>
</comment>
<dbReference type="GO" id="GO:0005524">
    <property type="term" value="F:ATP binding"/>
    <property type="evidence" value="ECO:0007669"/>
    <property type="project" value="UniProtKB-KW"/>
</dbReference>
<comment type="catalytic activity">
    <reaction evidence="9">
        <text>7,8-dihydroneopterin = 6-hydroxymethyl-7,8-dihydropterin + glycolaldehyde</text>
        <dbReference type="Rhea" id="RHEA:10540"/>
        <dbReference type="ChEBI" id="CHEBI:17001"/>
        <dbReference type="ChEBI" id="CHEBI:17071"/>
        <dbReference type="ChEBI" id="CHEBI:44841"/>
        <dbReference type="EC" id="4.1.2.25"/>
    </reaction>
</comment>
<evidence type="ECO:0000256" key="8">
    <source>
        <dbReference type="ARBA" id="ARBA00022909"/>
    </source>
</evidence>
<keyword evidence="9" id="KW-0456">Lyase</keyword>
<keyword evidence="13" id="KW-1185">Reference proteome</keyword>
<dbReference type="GO" id="GO:0046654">
    <property type="term" value="P:tetrahydrofolate biosynthetic process"/>
    <property type="evidence" value="ECO:0007669"/>
    <property type="project" value="UniProtKB-UniRule"/>
</dbReference>
<feature type="region of interest" description="Disordered" evidence="10">
    <location>
        <begin position="502"/>
        <end position="717"/>
    </location>
</feature>
<name>A0A8I0GG85_9ACTO</name>
<dbReference type="PANTHER" id="PTHR43071:SF1">
    <property type="entry name" value="2-AMINO-4-HYDROXY-6-HYDROXYMETHYLDIHYDROPTERIDINE PYROPHOSPHOKINASE"/>
    <property type="match status" value="1"/>
</dbReference>
<dbReference type="GO" id="GO:0016301">
    <property type="term" value="F:kinase activity"/>
    <property type="evidence" value="ECO:0007669"/>
    <property type="project" value="UniProtKB-KW"/>
</dbReference>
<dbReference type="EC" id="2.7.6.3" evidence="9"/>
<keyword evidence="4 12" id="KW-0808">Transferase</keyword>
<dbReference type="InterPro" id="IPR035907">
    <property type="entry name" value="Hppk_sf"/>
</dbReference>
<comment type="similarity">
    <text evidence="3">In the N-terminal section; belongs to the DHNA family.</text>
</comment>
<feature type="domain" description="Dihydroneopterin aldolase/epimerase" evidence="11">
    <location>
        <begin position="15"/>
        <end position="127"/>
    </location>
</feature>
<dbReference type="PANTHER" id="PTHR43071">
    <property type="entry name" value="2-AMINO-4-HYDROXY-6-HYDROXYMETHYLDIHYDROPTERIDINE PYROPHOSPHOKINASE"/>
    <property type="match status" value="1"/>
</dbReference>
<feature type="compositionally biased region" description="Basic and acidic residues" evidence="10">
    <location>
        <begin position="641"/>
        <end position="652"/>
    </location>
</feature>
<dbReference type="Pfam" id="PF02152">
    <property type="entry name" value="FolB"/>
    <property type="match status" value="1"/>
</dbReference>
<evidence type="ECO:0000259" key="11">
    <source>
        <dbReference type="SMART" id="SM00905"/>
    </source>
</evidence>
<keyword evidence="5" id="KW-0547">Nucleotide-binding</keyword>
<dbReference type="GO" id="GO:0003848">
    <property type="term" value="F:2-amino-4-hydroxy-6-hydroxymethyldihydropteridine diphosphokinase activity"/>
    <property type="evidence" value="ECO:0007669"/>
    <property type="project" value="UniProtKB-EC"/>
</dbReference>
<evidence type="ECO:0000256" key="3">
    <source>
        <dbReference type="ARBA" id="ARBA00009640"/>
    </source>
</evidence>
<dbReference type="InterPro" id="IPR006157">
    <property type="entry name" value="FolB_dom"/>
</dbReference>
<dbReference type="Gene3D" id="3.30.1130.10">
    <property type="match status" value="1"/>
</dbReference>
<protein>
    <recommendedName>
        <fullName evidence="9">Bifunctional folate synthesis protein</fullName>
    </recommendedName>
    <domain>
        <recommendedName>
            <fullName evidence="9">Dihydroneopterin aldolase</fullName>
            <shortName evidence="9">DHNA</shortName>
            <ecNumber evidence="9">4.1.2.25</ecNumber>
        </recommendedName>
        <alternativeName>
            <fullName evidence="9">7,8-dihydroneopterin aldolase</fullName>
        </alternativeName>
    </domain>
    <domain>
        <recommendedName>
            <fullName evidence="9">2-amino-4-hydroxy-6-hydroxymethyldihydropteridine pyrophosphokinase</fullName>
            <ecNumber evidence="9">2.7.6.3</ecNumber>
        </recommendedName>
        <alternativeName>
            <fullName evidence="9">6-hydroxymethyl-7,8-dihydropterin pyrophosphokinase</fullName>
            <shortName evidence="9">PPPK</shortName>
        </alternativeName>
        <alternativeName>
            <fullName evidence="9">7,8-dihydro-6-hydroxymethylpterin pyrophosphokinase</fullName>
            <shortName evidence="9">HPPK</shortName>
        </alternativeName>
    </domain>
</protein>
<dbReference type="SUPFAM" id="SSF55083">
    <property type="entry name" value="6-hydroxymethyl-7,8-dihydropterin pyrophosphokinase, HPPK"/>
    <property type="match status" value="1"/>
</dbReference>
<dbReference type="NCBIfam" id="TIGR01498">
    <property type="entry name" value="folK"/>
    <property type="match status" value="1"/>
</dbReference>
<keyword evidence="8 9" id="KW-0289">Folate biosynthesis</keyword>
<proteinExistence type="inferred from homology"/>
<feature type="compositionally biased region" description="Pro residues" evidence="10">
    <location>
        <begin position="514"/>
        <end position="526"/>
    </location>
</feature>
<evidence type="ECO:0000256" key="7">
    <source>
        <dbReference type="ARBA" id="ARBA00022840"/>
    </source>
</evidence>
<evidence type="ECO:0000256" key="6">
    <source>
        <dbReference type="ARBA" id="ARBA00022777"/>
    </source>
</evidence>
<feature type="compositionally biased region" description="Basic and acidic residues" evidence="10">
    <location>
        <begin position="149"/>
        <end position="162"/>
    </location>
</feature>
<dbReference type="NCBIfam" id="TIGR00526">
    <property type="entry name" value="folB_dom"/>
    <property type="match status" value="1"/>
</dbReference>
<comment type="caution">
    <text evidence="12">The sequence shown here is derived from an EMBL/GenBank/DDBJ whole genome shotgun (WGS) entry which is preliminary data.</text>
</comment>
<dbReference type="EC" id="4.1.2.25" evidence="9"/>
<dbReference type="Pfam" id="PF01288">
    <property type="entry name" value="HPPK"/>
    <property type="match status" value="1"/>
</dbReference>
<dbReference type="SMART" id="SM00905">
    <property type="entry name" value="FolB"/>
    <property type="match status" value="1"/>
</dbReference>
<comment type="similarity">
    <text evidence="9">Belongs to the DHNA family.</text>
</comment>
<evidence type="ECO:0000256" key="1">
    <source>
        <dbReference type="ARBA" id="ARBA00000198"/>
    </source>
</evidence>
<dbReference type="InterPro" id="IPR006156">
    <property type="entry name" value="Dihydroneopterin_aldolase"/>
</dbReference>
<comment type="catalytic activity">
    <reaction evidence="1">
        <text>6-hydroxymethyl-7,8-dihydropterin + ATP = (7,8-dihydropterin-6-yl)methyl diphosphate + AMP + H(+)</text>
        <dbReference type="Rhea" id="RHEA:11412"/>
        <dbReference type="ChEBI" id="CHEBI:15378"/>
        <dbReference type="ChEBI" id="CHEBI:30616"/>
        <dbReference type="ChEBI" id="CHEBI:44841"/>
        <dbReference type="ChEBI" id="CHEBI:72950"/>
        <dbReference type="ChEBI" id="CHEBI:456215"/>
        <dbReference type="EC" id="2.7.6.3"/>
    </reaction>
</comment>
<dbReference type="SUPFAM" id="SSF55620">
    <property type="entry name" value="Tetrahydrobiopterin biosynthesis enzymes-like"/>
    <property type="match status" value="1"/>
</dbReference>
<evidence type="ECO:0000256" key="4">
    <source>
        <dbReference type="ARBA" id="ARBA00022679"/>
    </source>
</evidence>
<dbReference type="AlphaFoldDB" id="A0A8I0GG85"/>
<dbReference type="Proteomes" id="UP000627538">
    <property type="component" value="Unassembled WGS sequence"/>
</dbReference>
<dbReference type="GO" id="GO:0004150">
    <property type="term" value="F:dihydroneopterin aldolase activity"/>
    <property type="evidence" value="ECO:0007669"/>
    <property type="project" value="UniProtKB-UniRule"/>
</dbReference>
<evidence type="ECO:0000313" key="13">
    <source>
        <dbReference type="Proteomes" id="UP000627538"/>
    </source>
</evidence>
<dbReference type="InterPro" id="IPR043133">
    <property type="entry name" value="GTP-CH-I_C/QueF"/>
</dbReference>
<sequence>MNGISHRALMGLDCIQLAGITGQGRHGVYPAEREAAHTFIADIDMYCDLRAARESDRVDDTADYSVIAEAVRDVLEGDPHNLIESLADVIAQRVLDFPQVRAVRVRVHKPEAPLDPPLGDVAVTVWAGLDDLPEPAEPATDPREDEEPRDWMEHGAASRDSADFPGLDRAPDKPRSVVLSLGANLGEREQTLREVVGELDHWDGIGVTEVSPLVRTAAVLRPDQPSQPDYANVIVLVQTMLSPRELLAAAHTLEDRHGRTRDEEWGPRTLDIDIISYEGVRSEDPSLTLPHPRAGQRAFVLAPWYFIRPEAHLAGVGPIAELVEEAPDRAGIRSIDPNWLVRKVALADLEPLPLPKWEAVRDDQPARILDDPESVVLAEGPVDPLLSLERPTTPAAPLGISGVSTPAVEETDAAEEASAPAPKPSLWQRIKAFFAGSPASNQPVEVVEAEPAPPALPASLPAPADPVIVDDADTAVEGVNTRSLRQLDTAALEQVDADDTDAAADADTAGDPVLPAPPAPADPAPAPAEQAPAEEDDDDDEGEPTQPISLKDLADHEPEVPRPAPEPVANPTRQSLKDRMHEFAPVPPPAAEDPVVALPAGLAQKLEKSGADWATDAAPQTPSAPPAPAPDASVGQPTDDESPHARHARTDTDEAQATPPPPLLDDIPEPPQTQEISQADIADAAAQTGTKQPAIMRPTTTGTIPAMPQRDPEDSAQ</sequence>
<evidence type="ECO:0000256" key="9">
    <source>
        <dbReference type="RuleBase" id="RU362079"/>
    </source>
</evidence>
<evidence type="ECO:0000313" key="12">
    <source>
        <dbReference type="EMBL" id="MBD3689464.1"/>
    </source>
</evidence>
<reference evidence="12 13" key="1">
    <citation type="submission" date="2020-08" db="EMBL/GenBank/DDBJ databases">
        <title>Winkia gen. nov., sp. nov., isolated from faeces of the Anser albifrons in China.</title>
        <authorList>
            <person name="Liu Q."/>
        </authorList>
    </citation>
    <scope>NUCLEOTIDE SEQUENCE [LARGE SCALE GENOMIC DNA]</scope>
    <source>
        <strain evidence="12 13">C62</strain>
    </source>
</reference>
<keyword evidence="7" id="KW-0067">ATP-binding</keyword>
<dbReference type="CDD" id="cd00483">
    <property type="entry name" value="HPPK"/>
    <property type="match status" value="1"/>
</dbReference>
<dbReference type="CDD" id="cd00534">
    <property type="entry name" value="DHNA_DHNTPE"/>
    <property type="match status" value="1"/>
</dbReference>
<gene>
    <name evidence="12" type="primary">folK</name>
    <name evidence="12" type="ORF">H8R10_04360</name>
</gene>
<evidence type="ECO:0000256" key="10">
    <source>
        <dbReference type="SAM" id="MobiDB-lite"/>
    </source>
</evidence>
<feature type="region of interest" description="Disordered" evidence="10">
    <location>
        <begin position="386"/>
        <end position="422"/>
    </location>
</feature>
<dbReference type="NCBIfam" id="TIGR00525">
    <property type="entry name" value="folB"/>
    <property type="match status" value="1"/>
</dbReference>
<dbReference type="Gene3D" id="3.30.70.560">
    <property type="entry name" value="7,8-Dihydro-6-hydroxymethylpterin-pyrophosphokinase HPPK"/>
    <property type="match status" value="1"/>
</dbReference>
<dbReference type="RefSeq" id="WP_191071511.1">
    <property type="nucleotide sequence ID" value="NZ_JACRUO010000001.1"/>
</dbReference>